<dbReference type="PANTHER" id="PTHR34257:SF2">
    <property type="entry name" value="E3 UBIQUITIN LIGASE TRAF3IP2"/>
    <property type="match status" value="1"/>
</dbReference>
<evidence type="ECO:0000256" key="1">
    <source>
        <dbReference type="SAM" id="MobiDB-lite"/>
    </source>
</evidence>
<dbReference type="InterPro" id="IPR053047">
    <property type="entry name" value="E3_ubiq_ligase_TRAF3IP2"/>
</dbReference>
<dbReference type="Gene3D" id="1.10.533.10">
    <property type="entry name" value="Death Domain, Fas"/>
    <property type="match status" value="1"/>
</dbReference>
<dbReference type="Pfam" id="PF08357">
    <property type="entry name" value="SEFIR"/>
    <property type="match status" value="1"/>
</dbReference>
<name>A0ABQ9DZF6_TEGGR</name>
<dbReference type="SUPFAM" id="SSF47986">
    <property type="entry name" value="DEATH domain"/>
    <property type="match status" value="1"/>
</dbReference>
<dbReference type="InterPro" id="IPR013568">
    <property type="entry name" value="SEFIR_dom"/>
</dbReference>
<dbReference type="InterPro" id="IPR035897">
    <property type="entry name" value="Toll_tir_struct_dom_sf"/>
</dbReference>
<organism evidence="4 5">
    <name type="scientific">Tegillarca granosa</name>
    <name type="common">Malaysian cockle</name>
    <name type="synonym">Anadara granosa</name>
    <dbReference type="NCBI Taxonomy" id="220873"/>
    <lineage>
        <taxon>Eukaryota</taxon>
        <taxon>Metazoa</taxon>
        <taxon>Spiralia</taxon>
        <taxon>Lophotrochozoa</taxon>
        <taxon>Mollusca</taxon>
        <taxon>Bivalvia</taxon>
        <taxon>Autobranchia</taxon>
        <taxon>Pteriomorphia</taxon>
        <taxon>Arcoida</taxon>
        <taxon>Arcoidea</taxon>
        <taxon>Arcidae</taxon>
        <taxon>Tegillarca</taxon>
    </lineage>
</organism>
<evidence type="ECO:0000313" key="5">
    <source>
        <dbReference type="Proteomes" id="UP001217089"/>
    </source>
</evidence>
<gene>
    <name evidence="4" type="ORF">KUTeg_022714</name>
</gene>
<reference evidence="4 5" key="1">
    <citation type="submission" date="2022-12" db="EMBL/GenBank/DDBJ databases">
        <title>Chromosome-level genome of Tegillarca granosa.</title>
        <authorList>
            <person name="Kim J."/>
        </authorList>
    </citation>
    <scope>NUCLEOTIDE SEQUENCE [LARGE SCALE GENOMIC DNA]</scope>
    <source>
        <strain evidence="4">Teg-2019</strain>
        <tissue evidence="4">Adductor muscle</tissue>
    </source>
</reference>
<dbReference type="PANTHER" id="PTHR34257">
    <property type="entry name" value="ADAPTER PROTEIN CIKS"/>
    <property type="match status" value="1"/>
</dbReference>
<dbReference type="Proteomes" id="UP001217089">
    <property type="component" value="Unassembled WGS sequence"/>
</dbReference>
<evidence type="ECO:0000313" key="4">
    <source>
        <dbReference type="EMBL" id="KAJ8298654.1"/>
    </source>
</evidence>
<evidence type="ECO:0000259" key="2">
    <source>
        <dbReference type="PROSITE" id="PS50017"/>
    </source>
</evidence>
<dbReference type="SUPFAM" id="SSF52200">
    <property type="entry name" value="Toll/Interleukin receptor TIR domain"/>
    <property type="match status" value="1"/>
</dbReference>
<protein>
    <recommendedName>
        <fullName evidence="6">Death domain-containing protein</fullName>
    </recommendedName>
</protein>
<comment type="caution">
    <text evidence="4">The sequence shown here is derived from an EMBL/GenBank/DDBJ whole genome shotgun (WGS) entry which is preliminary data.</text>
</comment>
<keyword evidence="5" id="KW-1185">Reference proteome</keyword>
<proteinExistence type="predicted"/>
<dbReference type="Gene3D" id="3.40.50.11530">
    <property type="match status" value="1"/>
</dbReference>
<dbReference type="EMBL" id="JARBDR010000921">
    <property type="protein sequence ID" value="KAJ8298654.1"/>
    <property type="molecule type" value="Genomic_DNA"/>
</dbReference>
<evidence type="ECO:0008006" key="6">
    <source>
        <dbReference type="Google" id="ProtNLM"/>
    </source>
</evidence>
<feature type="domain" description="SEFIR" evidence="3">
    <location>
        <begin position="488"/>
        <end position="635"/>
    </location>
</feature>
<dbReference type="InterPro" id="IPR011029">
    <property type="entry name" value="DEATH-like_dom_sf"/>
</dbReference>
<dbReference type="Pfam" id="PF00531">
    <property type="entry name" value="Death"/>
    <property type="match status" value="1"/>
</dbReference>
<accession>A0ABQ9DZF6</accession>
<feature type="domain" description="Death" evidence="2">
    <location>
        <begin position="29"/>
        <end position="99"/>
    </location>
</feature>
<feature type="compositionally biased region" description="Polar residues" evidence="1">
    <location>
        <begin position="653"/>
        <end position="666"/>
    </location>
</feature>
<feature type="region of interest" description="Disordered" evidence="1">
    <location>
        <begin position="646"/>
        <end position="666"/>
    </location>
</feature>
<dbReference type="PROSITE" id="PS51534">
    <property type="entry name" value="SEFIR"/>
    <property type="match status" value="1"/>
</dbReference>
<dbReference type="PROSITE" id="PS50017">
    <property type="entry name" value="DEATH_DOMAIN"/>
    <property type="match status" value="1"/>
</dbReference>
<evidence type="ECO:0000259" key="3">
    <source>
        <dbReference type="PROSITE" id="PS51534"/>
    </source>
</evidence>
<dbReference type="InterPro" id="IPR000488">
    <property type="entry name" value="Death_dom"/>
</dbReference>
<sequence length="666" mass="76633">MMDDIPFSCVSVMTWQSLANKLDPDCPLMGNNWKMLAEKLGYNTEQILCLESRHTSHGRNTIKLFEEYLNKRDSTVKKLQKALEDMDRPDALQVLLDSMPDIEQQYQRELNSQRIKSDPDENSYRWSACQSSCSGFLNGRIPTPNQTYMSQHHSYHNQMSTHAYSSAMQSQAYMPSISHIAMAGGSIHHMPEKELNIPQNHNCGPTLNTGNHYRVSSNHHSRVEHPQKSRIPNANPSMVVNVDQQDMVGSIRDIEMTPEYNIPVTEDPAPLPLAISRGQNINVPRLMNPQDMLIGREVTVTSTSPQPQASHPFQTRYERQVSEECNSRQPANVNNRSKNNNIGLNLPCSNAQSIQQEGIEFISPGPTPTSVPSTPLDKLKQFTDSESYMPTQQYKTMMEEKLREEVLYNRAYNDETHNKLRAELQNKKNNEVTNEDAFRSIFKFNRSSHHSALNQKIQQCTSSSTSTSGKTGVDKDVPKTFPLRAFRHIKVFVTYSDEKKNKKHLQRVLNLCRCLERNGFTCCMDMYGRNMTMTDKVGWLDQRFREADFILVCVSEGYKSDTDNYETEMSAEFSDDALHTKYLYKLMQAEYQDNGQRNLRFIPLLFENSEKEQIPTWLDNGLQYQWPGQYRDLLWFLTKPETRVKDRDKSNIDENSPSSPEATLNI</sequence>